<evidence type="ECO:0000256" key="15">
    <source>
        <dbReference type="ARBA" id="ARBA00023180"/>
    </source>
</evidence>
<dbReference type="Pfam" id="PF00754">
    <property type="entry name" value="F5_F8_type_C"/>
    <property type="match status" value="1"/>
</dbReference>
<evidence type="ECO:0000256" key="13">
    <source>
        <dbReference type="ARBA" id="ARBA00023157"/>
    </source>
</evidence>
<dbReference type="PANTHER" id="PTHR24543">
    <property type="entry name" value="MULTICOPPER OXIDASE-RELATED"/>
    <property type="match status" value="1"/>
</dbReference>
<dbReference type="GO" id="GO:0016020">
    <property type="term" value="C:membrane"/>
    <property type="evidence" value="ECO:0007669"/>
    <property type="project" value="UniProtKB-SubCell"/>
</dbReference>
<keyword evidence="6" id="KW-0812">Transmembrane</keyword>
<feature type="domain" description="VWFC" evidence="19">
    <location>
        <begin position="8"/>
        <end position="70"/>
    </location>
</feature>
<evidence type="ECO:0000256" key="3">
    <source>
        <dbReference type="ARBA" id="ARBA00009939"/>
    </source>
</evidence>
<dbReference type="Gene3D" id="2.10.70.10">
    <property type="entry name" value="Complement Module, domain 1"/>
    <property type="match status" value="1"/>
</dbReference>
<dbReference type="CDD" id="cd00112">
    <property type="entry name" value="LDLa"/>
    <property type="match status" value="2"/>
</dbReference>
<dbReference type="SMART" id="SM00192">
    <property type="entry name" value="LDLa"/>
    <property type="match status" value="2"/>
</dbReference>
<evidence type="ECO:0000259" key="19">
    <source>
        <dbReference type="PROSITE" id="PS50184"/>
    </source>
</evidence>
<evidence type="ECO:0000256" key="5">
    <source>
        <dbReference type="ARBA" id="ARBA00022583"/>
    </source>
</evidence>
<sequence length="467" mass="49676">RCQTDPCEECEHHGRSHAIGDRWRSGQCQVCQCLPNLTVQCSQYCPYSTVGCPEGRVLVEGRGEACCYCIEAGENRTSAPAIQTAGPLGTTLASPAAPTSPPLVTFPLPPLGDRCYGPLGLASLPDSCFTASSQQPENPAHAGRLNYALPGSDLQGWGPRAEVYQELLSKPPYLQVDLLEPRNLTGVVVQGAGSSDAYVTSFLLQFSTDGRRWHEYREVSADAQPEPKLFLGNADDSTPVVRTFQRMVRARHVRILPHDFHHGIFLRAELLGCERVSPVPPGAPTAPPGRRPCRTGEFQCRNGRCVPAGPHGAVCNGVNDCGDLSDELRCGTAPSVGPSAPWHCPLSHFHCPLSGGCIDASQRCDGVADCPDGTDEAGCGALRGSTVPPAGTASSWAPRQPSAPTKEVSQSTEGWLFPGGVLPTPTGPCSEPLGLADGRIRYQQLSASSHRDSHPPDAGRLHMVPNM</sequence>
<dbReference type="Pfam" id="PF00057">
    <property type="entry name" value="Ldl_recept_a"/>
    <property type="match status" value="2"/>
</dbReference>
<feature type="region of interest" description="Disordered" evidence="17">
    <location>
        <begin position="446"/>
        <end position="467"/>
    </location>
</feature>
<dbReference type="PROSITE" id="PS50022">
    <property type="entry name" value="FA58C_3"/>
    <property type="match status" value="1"/>
</dbReference>
<dbReference type="SMART" id="SM00214">
    <property type="entry name" value="VWC"/>
    <property type="match status" value="1"/>
</dbReference>
<dbReference type="SUPFAM" id="SSF57424">
    <property type="entry name" value="LDL receptor-like module"/>
    <property type="match status" value="2"/>
</dbReference>
<keyword evidence="13 16" id="KW-1015">Disulfide bond</keyword>
<evidence type="ECO:0000256" key="17">
    <source>
        <dbReference type="SAM" id="MobiDB-lite"/>
    </source>
</evidence>
<evidence type="ECO:0000256" key="2">
    <source>
        <dbReference type="ARBA" id="ARBA00004479"/>
    </source>
</evidence>
<evidence type="ECO:0000256" key="6">
    <source>
        <dbReference type="ARBA" id="ARBA00022692"/>
    </source>
</evidence>
<evidence type="ECO:0000256" key="8">
    <source>
        <dbReference type="ARBA" id="ARBA00022737"/>
    </source>
</evidence>
<dbReference type="SMART" id="SM00231">
    <property type="entry name" value="FA58C"/>
    <property type="match status" value="1"/>
</dbReference>
<dbReference type="PRINTS" id="PR00261">
    <property type="entry name" value="LDLRECEPTOR"/>
</dbReference>
<evidence type="ECO:0000259" key="18">
    <source>
        <dbReference type="PROSITE" id="PS50022"/>
    </source>
</evidence>
<keyword evidence="5" id="KW-0254">Endocytosis</keyword>
<evidence type="ECO:0000256" key="9">
    <source>
        <dbReference type="ARBA" id="ARBA00022837"/>
    </source>
</evidence>
<dbReference type="AlphaFoldDB" id="A0A8T1RX37"/>
<keyword evidence="12" id="KW-0472">Membrane</keyword>
<dbReference type="PROSITE" id="PS01286">
    <property type="entry name" value="FA58C_2"/>
    <property type="match status" value="1"/>
</dbReference>
<dbReference type="GO" id="GO:0007155">
    <property type="term" value="P:cell adhesion"/>
    <property type="evidence" value="ECO:0007669"/>
    <property type="project" value="UniProtKB-KW"/>
</dbReference>
<dbReference type="InterPro" id="IPR002172">
    <property type="entry name" value="LDrepeatLR_classA_rpt"/>
</dbReference>
<dbReference type="InterPro" id="IPR023415">
    <property type="entry name" value="LDLR_class-A_CS"/>
</dbReference>
<evidence type="ECO:0000313" key="20">
    <source>
        <dbReference type="EMBL" id="KAG6921150.1"/>
    </source>
</evidence>
<gene>
    <name evidence="20" type="ORF">G0U57_009908</name>
</gene>
<keyword evidence="9" id="KW-0106">Calcium</keyword>
<evidence type="ECO:0000256" key="10">
    <source>
        <dbReference type="ARBA" id="ARBA00022889"/>
    </source>
</evidence>
<dbReference type="OrthoDB" id="6262482at2759"/>
<accession>A0A8T1RX37</accession>
<comment type="caution">
    <text evidence="16">Lacks conserved residue(s) required for the propagation of feature annotation.</text>
</comment>
<evidence type="ECO:0000256" key="16">
    <source>
        <dbReference type="PROSITE-ProRule" id="PRU00124"/>
    </source>
</evidence>
<evidence type="ECO:0000256" key="14">
    <source>
        <dbReference type="ARBA" id="ARBA00023170"/>
    </source>
</evidence>
<feature type="disulfide bond" evidence="16">
    <location>
        <begin position="315"/>
        <end position="330"/>
    </location>
</feature>
<evidence type="ECO:0000256" key="7">
    <source>
        <dbReference type="ARBA" id="ARBA00022729"/>
    </source>
</evidence>
<keyword evidence="15" id="KW-0325">Glycoprotein</keyword>
<protein>
    <submittedName>
        <fullName evidence="20">SCO-spondin-like</fullName>
    </submittedName>
</protein>
<dbReference type="InterPro" id="IPR008979">
    <property type="entry name" value="Galactose-bd-like_sf"/>
</dbReference>
<dbReference type="GO" id="GO:0005576">
    <property type="term" value="C:extracellular region"/>
    <property type="evidence" value="ECO:0007669"/>
    <property type="project" value="UniProtKB-SubCell"/>
</dbReference>
<keyword evidence="14" id="KW-0675">Receptor</keyword>
<dbReference type="InterPro" id="IPR000421">
    <property type="entry name" value="FA58C"/>
</dbReference>
<evidence type="ECO:0000256" key="1">
    <source>
        <dbReference type="ARBA" id="ARBA00004239"/>
    </source>
</evidence>
<feature type="domain" description="F5/8 type C" evidence="18">
    <location>
        <begin position="115"/>
        <end position="273"/>
    </location>
</feature>
<proteinExistence type="inferred from homology"/>
<evidence type="ECO:0000256" key="4">
    <source>
        <dbReference type="ARBA" id="ARBA00022536"/>
    </source>
</evidence>
<name>A0A8T1RX37_CHESE</name>
<evidence type="ECO:0000256" key="12">
    <source>
        <dbReference type="ARBA" id="ARBA00023136"/>
    </source>
</evidence>
<dbReference type="PROSITE" id="PS50068">
    <property type="entry name" value="LDLRA_2"/>
    <property type="match status" value="2"/>
</dbReference>
<keyword evidence="8" id="KW-0677">Repeat</keyword>
<feature type="non-terminal residue" evidence="20">
    <location>
        <position position="1"/>
    </location>
</feature>
<dbReference type="SUPFAM" id="SSF49785">
    <property type="entry name" value="Galactose-binding domain-like"/>
    <property type="match status" value="1"/>
</dbReference>
<keyword evidence="7" id="KW-0732">Signal</keyword>
<keyword evidence="21" id="KW-1185">Reference proteome</keyword>
<dbReference type="PANTHER" id="PTHR24543:SF325">
    <property type="entry name" value="F5_8 TYPE C DOMAIN-CONTAINING PROTEIN"/>
    <property type="match status" value="1"/>
</dbReference>
<dbReference type="PROSITE" id="PS01285">
    <property type="entry name" value="FA58C_1"/>
    <property type="match status" value="1"/>
</dbReference>
<keyword evidence="11" id="KW-1133">Transmembrane helix</keyword>
<keyword evidence="10" id="KW-0130">Cell adhesion</keyword>
<feature type="region of interest" description="Disordered" evidence="17">
    <location>
        <begin position="388"/>
        <end position="409"/>
    </location>
</feature>
<feature type="disulfide bond" evidence="16">
    <location>
        <begin position="293"/>
        <end position="305"/>
    </location>
</feature>
<dbReference type="CDD" id="cd00057">
    <property type="entry name" value="FA58C"/>
    <property type="match status" value="1"/>
</dbReference>
<dbReference type="Proteomes" id="UP000765507">
    <property type="component" value="Unassembled WGS sequence"/>
</dbReference>
<comment type="similarity">
    <text evidence="3">Belongs to the LDLR family.</text>
</comment>
<dbReference type="FunFam" id="4.10.400.10:FF:000009">
    <property type="entry name" value="Low-density lipoprotein receptor-related protein 1"/>
    <property type="match status" value="1"/>
</dbReference>
<dbReference type="Gene3D" id="4.10.400.10">
    <property type="entry name" value="Low-density Lipoprotein Receptor"/>
    <property type="match status" value="2"/>
</dbReference>
<evidence type="ECO:0000256" key="11">
    <source>
        <dbReference type="ARBA" id="ARBA00022989"/>
    </source>
</evidence>
<reference evidence="20 21" key="1">
    <citation type="journal article" date="2020" name="G3 (Bethesda)">
        <title>Draft Genome of the Common Snapping Turtle, Chelydra serpentina, a Model for Phenotypic Plasticity in Reptiles.</title>
        <authorList>
            <person name="Das D."/>
            <person name="Singh S.K."/>
            <person name="Bierstedt J."/>
            <person name="Erickson A."/>
            <person name="Galli G.L.J."/>
            <person name="Crossley D.A. 2nd"/>
            <person name="Rhen T."/>
        </authorList>
    </citation>
    <scope>NUCLEOTIDE SEQUENCE [LARGE SCALE GENOMIC DNA]</scope>
    <source>
        <strain evidence="20">KW</strain>
    </source>
</reference>
<dbReference type="PROSITE" id="PS01209">
    <property type="entry name" value="LDLRA_1"/>
    <property type="match status" value="1"/>
</dbReference>
<dbReference type="EMBL" id="JAHGAV010002590">
    <property type="protein sequence ID" value="KAG6921150.1"/>
    <property type="molecule type" value="Genomic_DNA"/>
</dbReference>
<feature type="disulfide bond" evidence="16">
    <location>
        <begin position="364"/>
        <end position="379"/>
    </location>
</feature>
<dbReference type="InterPro" id="IPR036055">
    <property type="entry name" value="LDL_receptor-like_sf"/>
</dbReference>
<comment type="subcellular location">
    <subcellularLocation>
        <location evidence="2">Membrane</location>
        <topology evidence="2">Single-pass type I membrane protein</topology>
    </subcellularLocation>
    <subcellularLocation>
        <location evidence="1">Secreted</location>
        <location evidence="1">Extracellular space</location>
    </subcellularLocation>
</comment>
<keyword evidence="4" id="KW-0245">EGF-like domain</keyword>
<dbReference type="InterPro" id="IPR001007">
    <property type="entry name" value="VWF_dom"/>
</dbReference>
<dbReference type="Gene3D" id="2.60.120.260">
    <property type="entry name" value="Galactose-binding domain-like"/>
    <property type="match status" value="2"/>
</dbReference>
<organism evidence="20 21">
    <name type="scientific">Chelydra serpentina</name>
    <name type="common">Snapping turtle</name>
    <name type="synonym">Testudo serpentina</name>
    <dbReference type="NCBI Taxonomy" id="8475"/>
    <lineage>
        <taxon>Eukaryota</taxon>
        <taxon>Metazoa</taxon>
        <taxon>Chordata</taxon>
        <taxon>Craniata</taxon>
        <taxon>Vertebrata</taxon>
        <taxon>Euteleostomi</taxon>
        <taxon>Archelosauria</taxon>
        <taxon>Testudinata</taxon>
        <taxon>Testudines</taxon>
        <taxon>Cryptodira</taxon>
        <taxon>Durocryptodira</taxon>
        <taxon>Americhelydia</taxon>
        <taxon>Chelydroidea</taxon>
        <taxon>Chelydridae</taxon>
        <taxon>Chelydra</taxon>
    </lineage>
</organism>
<evidence type="ECO:0000313" key="21">
    <source>
        <dbReference type="Proteomes" id="UP000765507"/>
    </source>
</evidence>
<dbReference type="PROSITE" id="PS50184">
    <property type="entry name" value="VWFC_2"/>
    <property type="match status" value="1"/>
</dbReference>
<dbReference type="GO" id="GO:0006897">
    <property type="term" value="P:endocytosis"/>
    <property type="evidence" value="ECO:0007669"/>
    <property type="project" value="UniProtKB-KW"/>
</dbReference>
<comment type="caution">
    <text evidence="20">The sequence shown here is derived from an EMBL/GenBank/DDBJ whole genome shotgun (WGS) entry which is preliminary data.</text>
</comment>
<feature type="compositionally biased region" description="Basic and acidic residues" evidence="17">
    <location>
        <begin position="449"/>
        <end position="460"/>
    </location>
</feature>